<keyword evidence="1" id="KW-0472">Membrane</keyword>
<protein>
    <recommendedName>
        <fullName evidence="4">DUF3592 domain containing protein</fullName>
    </recommendedName>
</protein>
<dbReference type="EMBL" id="JBHUOL010000006">
    <property type="protein sequence ID" value="MFD2907432.1"/>
    <property type="molecule type" value="Genomic_DNA"/>
</dbReference>
<sequence length="122" mass="14289">MKTKHFNYFAIFIAISWIFYSLYNGEKFDKEIEKYGIITVGKITKFKGASSRAYLRYHYYVNNNSFGSDSPRNEKGEKIGEFYKVIYSSKNPEKSRIYLDEKITDTTTILNAGFSREDIISK</sequence>
<proteinExistence type="predicted"/>
<name>A0ABW5Z3U1_9FLAO</name>
<comment type="caution">
    <text evidence="2">The sequence shown here is derived from an EMBL/GenBank/DDBJ whole genome shotgun (WGS) entry which is preliminary data.</text>
</comment>
<dbReference type="RefSeq" id="WP_379803578.1">
    <property type="nucleotide sequence ID" value="NZ_JBHUOL010000006.1"/>
</dbReference>
<evidence type="ECO:0000256" key="1">
    <source>
        <dbReference type="SAM" id="Phobius"/>
    </source>
</evidence>
<evidence type="ECO:0000313" key="2">
    <source>
        <dbReference type="EMBL" id="MFD2907432.1"/>
    </source>
</evidence>
<keyword evidence="1" id="KW-1133">Transmembrane helix</keyword>
<organism evidence="2 3">
    <name type="scientific">Flavobacterium ardleyense</name>
    <dbReference type="NCBI Taxonomy" id="2038737"/>
    <lineage>
        <taxon>Bacteria</taxon>
        <taxon>Pseudomonadati</taxon>
        <taxon>Bacteroidota</taxon>
        <taxon>Flavobacteriia</taxon>
        <taxon>Flavobacteriales</taxon>
        <taxon>Flavobacteriaceae</taxon>
        <taxon>Flavobacterium</taxon>
    </lineage>
</organism>
<evidence type="ECO:0000313" key="3">
    <source>
        <dbReference type="Proteomes" id="UP001597549"/>
    </source>
</evidence>
<gene>
    <name evidence="2" type="ORF">ACFSX9_01665</name>
</gene>
<evidence type="ECO:0008006" key="4">
    <source>
        <dbReference type="Google" id="ProtNLM"/>
    </source>
</evidence>
<keyword evidence="1" id="KW-0812">Transmembrane</keyword>
<reference evidence="3" key="1">
    <citation type="journal article" date="2019" name="Int. J. Syst. Evol. Microbiol.">
        <title>The Global Catalogue of Microorganisms (GCM) 10K type strain sequencing project: providing services to taxonomists for standard genome sequencing and annotation.</title>
        <authorList>
            <consortium name="The Broad Institute Genomics Platform"/>
            <consortium name="The Broad Institute Genome Sequencing Center for Infectious Disease"/>
            <person name="Wu L."/>
            <person name="Ma J."/>
        </authorList>
    </citation>
    <scope>NUCLEOTIDE SEQUENCE [LARGE SCALE GENOMIC DNA]</scope>
    <source>
        <strain evidence="3">KCTC 52644</strain>
    </source>
</reference>
<feature type="transmembrane region" description="Helical" evidence="1">
    <location>
        <begin position="6"/>
        <end position="23"/>
    </location>
</feature>
<keyword evidence="3" id="KW-1185">Reference proteome</keyword>
<accession>A0ABW5Z3U1</accession>
<dbReference type="Proteomes" id="UP001597549">
    <property type="component" value="Unassembled WGS sequence"/>
</dbReference>